<evidence type="ECO:0000313" key="2">
    <source>
        <dbReference type="Proteomes" id="UP001478133"/>
    </source>
</evidence>
<keyword evidence="2" id="KW-1185">Reference proteome</keyword>
<dbReference type="RefSeq" id="WP_211148079.1">
    <property type="nucleotide sequence ID" value="NZ_JBBMEY010000079.1"/>
</dbReference>
<proteinExistence type="predicted"/>
<evidence type="ECO:0000313" key="1">
    <source>
        <dbReference type="EMBL" id="MEQ2566460.1"/>
    </source>
</evidence>
<sequence length="260" mass="30669">MYHADTFVKLNRKILDWKWYQDGTTFRVFVHLILKANVFDNDFQNITVHRGQLVTSYGRIAGDLGFYKNSNINVEPIRTAIRHLKKTGEITTERIQKGLLITINNYEKYQGEVMQNNQENFSTPNENTMETQSEPNHFPIKTQQYNKLNKYNNSYKSKTERQKLLLPPLGLFENVFLTEKEKQDLESKYPKTYQGKIDRLSRYLVNSRKKYVNHYAVLLGWLEEDKEIDESNICVAKNSSSTNEMASYNIEELENYSMFD</sequence>
<accession>A0ABV1HVW4</accession>
<evidence type="ECO:0008006" key="3">
    <source>
        <dbReference type="Google" id="ProtNLM"/>
    </source>
</evidence>
<dbReference type="Proteomes" id="UP001478133">
    <property type="component" value="Unassembled WGS sequence"/>
</dbReference>
<comment type="caution">
    <text evidence="1">The sequence shown here is derived from an EMBL/GenBank/DDBJ whole genome shotgun (WGS) entry which is preliminary data.</text>
</comment>
<dbReference type="EMBL" id="JBBMFI010000066">
    <property type="protein sequence ID" value="MEQ2566460.1"/>
    <property type="molecule type" value="Genomic_DNA"/>
</dbReference>
<reference evidence="1 2" key="1">
    <citation type="submission" date="2024-03" db="EMBL/GenBank/DDBJ databases">
        <title>Human intestinal bacterial collection.</title>
        <authorList>
            <person name="Pauvert C."/>
            <person name="Hitch T.C.A."/>
            <person name="Clavel T."/>
        </authorList>
    </citation>
    <scope>NUCLEOTIDE SEQUENCE [LARGE SCALE GENOMIC DNA]</scope>
    <source>
        <strain evidence="1 2">CLA-AP-H18</strain>
    </source>
</reference>
<protein>
    <recommendedName>
        <fullName evidence="3">Replication protein</fullName>
    </recommendedName>
</protein>
<name>A0ABV1HVW4_9FIRM</name>
<gene>
    <name evidence="1" type="ORF">ABFO16_09480</name>
</gene>
<organism evidence="1 2">
    <name type="scientific">Ruminococcoides intestinihominis</name>
    <dbReference type="NCBI Taxonomy" id="3133161"/>
    <lineage>
        <taxon>Bacteria</taxon>
        <taxon>Bacillati</taxon>
        <taxon>Bacillota</taxon>
        <taxon>Clostridia</taxon>
        <taxon>Eubacteriales</taxon>
        <taxon>Oscillospiraceae</taxon>
        <taxon>Ruminococcoides</taxon>
    </lineage>
</organism>